<dbReference type="Proteomes" id="UP000233654">
    <property type="component" value="Unassembled WGS sequence"/>
</dbReference>
<dbReference type="GO" id="GO:0000035">
    <property type="term" value="F:acyl binding"/>
    <property type="evidence" value="ECO:0007669"/>
    <property type="project" value="TreeGrafter"/>
</dbReference>
<feature type="modified residue" description="O-(pantetheine 4'-phosphoryl)serine" evidence="7">
    <location>
        <position position="36"/>
    </location>
</feature>
<keyword evidence="2 7" id="KW-0444">Lipid biosynthesis</keyword>
<feature type="domain" description="Carrier" evidence="8">
    <location>
        <begin position="1"/>
        <end position="76"/>
    </location>
</feature>
<evidence type="ECO:0000256" key="5">
    <source>
        <dbReference type="ARBA" id="ARBA00023098"/>
    </source>
</evidence>
<gene>
    <name evidence="7" type="primary">acpP</name>
    <name evidence="9" type="ORF">CVT63_05730</name>
</gene>
<protein>
    <recommendedName>
        <fullName evidence="7">Acyl carrier protein</fullName>
        <shortName evidence="7">ACP</shortName>
    </recommendedName>
</protein>
<evidence type="ECO:0000313" key="9">
    <source>
        <dbReference type="EMBL" id="PKQ27877.1"/>
    </source>
</evidence>
<dbReference type="GO" id="GO:0016020">
    <property type="term" value="C:membrane"/>
    <property type="evidence" value="ECO:0007669"/>
    <property type="project" value="GOC"/>
</dbReference>
<dbReference type="AlphaFoldDB" id="A0A2N3G580"/>
<dbReference type="InterPro" id="IPR003231">
    <property type="entry name" value="ACP"/>
</dbReference>
<comment type="function">
    <text evidence="7">Carrier of the growing fatty acid chain in fatty acid biosynthesis.</text>
</comment>
<dbReference type="InterPro" id="IPR009081">
    <property type="entry name" value="PP-bd_ACP"/>
</dbReference>
<evidence type="ECO:0000256" key="6">
    <source>
        <dbReference type="ARBA" id="ARBA00023160"/>
    </source>
</evidence>
<dbReference type="Pfam" id="PF00550">
    <property type="entry name" value="PP-binding"/>
    <property type="match status" value="1"/>
</dbReference>
<comment type="pathway">
    <text evidence="7">Lipid metabolism; fatty acid biosynthesis.</text>
</comment>
<keyword evidence="5 7" id="KW-0443">Lipid metabolism</keyword>
<comment type="similarity">
    <text evidence="7">Belongs to the acyl carrier protein (ACP) family.</text>
</comment>
<dbReference type="SUPFAM" id="SSF47336">
    <property type="entry name" value="ACP-like"/>
    <property type="match status" value="1"/>
</dbReference>
<comment type="PTM">
    <text evidence="7">4'-phosphopantetheine is transferred from CoA to a specific serine of apo-ACP by AcpS. This modification is essential for activity because fatty acids are bound in thioester linkage to the sulfhydryl of the prosthetic group.</text>
</comment>
<dbReference type="GO" id="GO:0005829">
    <property type="term" value="C:cytosol"/>
    <property type="evidence" value="ECO:0007669"/>
    <property type="project" value="TreeGrafter"/>
</dbReference>
<name>A0A2N3G580_9ACTN</name>
<organism evidence="9 10">
    <name type="scientific">Candidatus Anoxymicrobium japonicum</name>
    <dbReference type="NCBI Taxonomy" id="2013648"/>
    <lineage>
        <taxon>Bacteria</taxon>
        <taxon>Bacillati</taxon>
        <taxon>Actinomycetota</taxon>
        <taxon>Candidatus Geothermincolia</taxon>
        <taxon>Candidatus Geothermincolales</taxon>
        <taxon>Candidatus Anoxymicrobiaceae</taxon>
        <taxon>Candidatus Anoxymicrobium</taxon>
    </lineage>
</organism>
<evidence type="ECO:0000256" key="2">
    <source>
        <dbReference type="ARBA" id="ARBA00022516"/>
    </source>
</evidence>
<accession>A0A2N3G580</accession>
<dbReference type="HAMAP" id="MF_01217">
    <property type="entry name" value="Acyl_carrier"/>
    <property type="match status" value="1"/>
</dbReference>
<comment type="caution">
    <text evidence="9">The sequence shown here is derived from an EMBL/GenBank/DDBJ whole genome shotgun (WGS) entry which is preliminary data.</text>
</comment>
<dbReference type="GO" id="GO:0000036">
    <property type="term" value="F:acyl carrier activity"/>
    <property type="evidence" value="ECO:0007669"/>
    <property type="project" value="UniProtKB-UniRule"/>
</dbReference>
<evidence type="ECO:0000256" key="7">
    <source>
        <dbReference type="HAMAP-Rule" id="MF_01217"/>
    </source>
</evidence>
<evidence type="ECO:0000256" key="1">
    <source>
        <dbReference type="ARBA" id="ARBA00022450"/>
    </source>
</evidence>
<dbReference type="PROSITE" id="PS00012">
    <property type="entry name" value="PHOSPHOPANTETHEINE"/>
    <property type="match status" value="1"/>
</dbReference>
<proteinExistence type="inferred from homology"/>
<dbReference type="EMBL" id="PHEX01000047">
    <property type="protein sequence ID" value="PKQ27877.1"/>
    <property type="molecule type" value="Genomic_DNA"/>
</dbReference>
<sequence length="78" mass="8606">MTVLEETKAIIAEILGIDSEKINPETSLVTDLQANSLDLLEIVSMLEEKYGLSIVDDNLEDLNSVGDIVNFVEQRVKA</sequence>
<evidence type="ECO:0000256" key="3">
    <source>
        <dbReference type="ARBA" id="ARBA00022553"/>
    </source>
</evidence>
<dbReference type="PANTHER" id="PTHR20863">
    <property type="entry name" value="ACYL CARRIER PROTEIN"/>
    <property type="match status" value="1"/>
</dbReference>
<dbReference type="InterPro" id="IPR006162">
    <property type="entry name" value="Ppantetheine_attach_site"/>
</dbReference>
<keyword evidence="1 7" id="KW-0596">Phosphopantetheine</keyword>
<keyword evidence="7" id="KW-0963">Cytoplasm</keyword>
<dbReference type="PANTHER" id="PTHR20863:SF76">
    <property type="entry name" value="CARRIER DOMAIN-CONTAINING PROTEIN"/>
    <property type="match status" value="1"/>
</dbReference>
<dbReference type="UniPathway" id="UPA00094"/>
<dbReference type="NCBIfam" id="NF002148">
    <property type="entry name" value="PRK00982.1-2"/>
    <property type="match status" value="1"/>
</dbReference>
<dbReference type="GO" id="GO:0009245">
    <property type="term" value="P:lipid A biosynthetic process"/>
    <property type="evidence" value="ECO:0007669"/>
    <property type="project" value="TreeGrafter"/>
</dbReference>
<keyword evidence="3 7" id="KW-0597">Phosphoprotein</keyword>
<dbReference type="Gene3D" id="1.10.1200.10">
    <property type="entry name" value="ACP-like"/>
    <property type="match status" value="1"/>
</dbReference>
<dbReference type="InterPro" id="IPR036736">
    <property type="entry name" value="ACP-like_sf"/>
</dbReference>
<evidence type="ECO:0000313" key="10">
    <source>
        <dbReference type="Proteomes" id="UP000233654"/>
    </source>
</evidence>
<comment type="subcellular location">
    <subcellularLocation>
        <location evidence="7">Cytoplasm</location>
    </subcellularLocation>
</comment>
<dbReference type="NCBIfam" id="NF002150">
    <property type="entry name" value="PRK00982.1-4"/>
    <property type="match status" value="1"/>
</dbReference>
<keyword evidence="6 7" id="KW-0275">Fatty acid biosynthesis</keyword>
<evidence type="ECO:0000256" key="4">
    <source>
        <dbReference type="ARBA" id="ARBA00022832"/>
    </source>
</evidence>
<evidence type="ECO:0000259" key="8">
    <source>
        <dbReference type="PROSITE" id="PS50075"/>
    </source>
</evidence>
<keyword evidence="4 7" id="KW-0276">Fatty acid metabolism</keyword>
<reference evidence="9 10" key="1">
    <citation type="journal article" date="2017" name="ISME J.">
        <title>Potential for microbial H2 and metal transformations associated with novel bacteria and archaea in deep terrestrial subsurface sediments.</title>
        <authorList>
            <person name="Hernsdorf A.W."/>
            <person name="Amano Y."/>
            <person name="Miyakawa K."/>
            <person name="Ise K."/>
            <person name="Suzuki Y."/>
            <person name="Anantharaman K."/>
            <person name="Probst A."/>
            <person name="Burstein D."/>
            <person name="Thomas B.C."/>
            <person name="Banfield J.F."/>
        </authorList>
    </citation>
    <scope>NUCLEOTIDE SEQUENCE [LARGE SCALE GENOMIC DNA]</scope>
    <source>
        <strain evidence="9">HGW-Actinobacteria-3</strain>
    </source>
</reference>
<dbReference type="PROSITE" id="PS50075">
    <property type="entry name" value="CARRIER"/>
    <property type="match status" value="1"/>
</dbReference>